<dbReference type="OrthoDB" id="1741802at2759"/>
<dbReference type="Proteomes" id="UP001153555">
    <property type="component" value="Unassembled WGS sequence"/>
</dbReference>
<protein>
    <submittedName>
        <fullName evidence="1">Uncharacterized protein</fullName>
    </submittedName>
</protein>
<dbReference type="AlphaFoldDB" id="A0A9N7MKZ3"/>
<feature type="non-terminal residue" evidence="1">
    <location>
        <position position="1"/>
    </location>
</feature>
<reference evidence="1" key="1">
    <citation type="submission" date="2019-12" db="EMBL/GenBank/DDBJ databases">
        <authorList>
            <person name="Scholes J."/>
        </authorList>
    </citation>
    <scope>NUCLEOTIDE SEQUENCE</scope>
</reference>
<name>A0A9N7MKZ3_STRHE</name>
<proteinExistence type="predicted"/>
<feature type="non-terminal residue" evidence="1">
    <location>
        <position position="71"/>
    </location>
</feature>
<organism evidence="1 2">
    <name type="scientific">Striga hermonthica</name>
    <name type="common">Purple witchweed</name>
    <name type="synonym">Buchnera hermonthica</name>
    <dbReference type="NCBI Taxonomy" id="68872"/>
    <lineage>
        <taxon>Eukaryota</taxon>
        <taxon>Viridiplantae</taxon>
        <taxon>Streptophyta</taxon>
        <taxon>Embryophyta</taxon>
        <taxon>Tracheophyta</taxon>
        <taxon>Spermatophyta</taxon>
        <taxon>Magnoliopsida</taxon>
        <taxon>eudicotyledons</taxon>
        <taxon>Gunneridae</taxon>
        <taxon>Pentapetalae</taxon>
        <taxon>asterids</taxon>
        <taxon>lamiids</taxon>
        <taxon>Lamiales</taxon>
        <taxon>Orobanchaceae</taxon>
        <taxon>Buchnereae</taxon>
        <taxon>Striga</taxon>
    </lineage>
</organism>
<comment type="caution">
    <text evidence="1">The sequence shown here is derived from an EMBL/GenBank/DDBJ whole genome shotgun (WGS) entry which is preliminary data.</text>
</comment>
<evidence type="ECO:0000313" key="2">
    <source>
        <dbReference type="Proteomes" id="UP001153555"/>
    </source>
</evidence>
<gene>
    <name evidence="1" type="ORF">SHERM_09822</name>
</gene>
<evidence type="ECO:0000313" key="1">
    <source>
        <dbReference type="EMBL" id="CAA0806945.1"/>
    </source>
</evidence>
<accession>A0A9N7MKZ3</accession>
<dbReference type="EMBL" id="CACSLK010000984">
    <property type="protein sequence ID" value="CAA0806945.1"/>
    <property type="molecule type" value="Genomic_DNA"/>
</dbReference>
<sequence>PCGTGGGRMLLWDNDVFIVNIYSQSFFIVVNFIDKSKDCSCWVVFVYLSSSKAEKALQWDYLVNEKSKWGP</sequence>
<keyword evidence="2" id="KW-1185">Reference proteome</keyword>